<evidence type="ECO:0000313" key="2">
    <source>
        <dbReference type="EMBL" id="MDW0113046.1"/>
    </source>
</evidence>
<dbReference type="EMBL" id="JAUBDI010000005">
    <property type="protein sequence ID" value="MDW0113046.1"/>
    <property type="molecule type" value="Genomic_DNA"/>
</dbReference>
<dbReference type="RefSeq" id="WP_317943133.1">
    <property type="nucleotide sequence ID" value="NZ_JAUBDI010000005.1"/>
</dbReference>
<name>A0ABU4G7V5_9BACL</name>
<comment type="caution">
    <text evidence="2">The sequence shown here is derived from an EMBL/GenBank/DDBJ whole genome shotgun (WGS) entry which is preliminary data.</text>
</comment>
<reference evidence="2 3" key="1">
    <citation type="submission" date="2023-06" db="EMBL/GenBank/DDBJ databases">
        <title>Sporosarcina sp. nov., isolated from Korean traditional fermented seafood 'Jeotgal'.</title>
        <authorList>
            <person name="Yang A.I."/>
            <person name="Shin N.-R."/>
        </authorList>
    </citation>
    <scope>NUCLEOTIDE SEQUENCE [LARGE SCALE GENOMIC DNA]</scope>
    <source>
        <strain evidence="2 3">KCTC13119</strain>
    </source>
</reference>
<gene>
    <name evidence="2" type="ORF">QT711_07595</name>
</gene>
<evidence type="ECO:0000256" key="1">
    <source>
        <dbReference type="SAM" id="Phobius"/>
    </source>
</evidence>
<evidence type="ECO:0000313" key="3">
    <source>
        <dbReference type="Proteomes" id="UP001282284"/>
    </source>
</evidence>
<keyword evidence="1" id="KW-0472">Membrane</keyword>
<sequence length="324" mass="37490">MEKLKELAGMAIITVLFTLFTIALVSAYIEEYNLLKAEPVTVKTIEKAGAKGLYGPPSYYVRVELPNGEEAPYLNRISNQQIKDFQVGDEVSGYSLRPSDFSTLRDFIFDSIFYLAGILILGLLAFCCWVALILTIPWKQSKQKTLSNKQKKRERKRWKKLNRKKKGSGWGIVGGIIAFFLLFLIHPLWNLLMKLLPFGKTQNEALVLDRDSYVTYRKHEDSSYELTLSFQDDAGQSVQVIKDVTRNTYHQYNSGDAVPITFRNANPYDVFIQNTTFWDLFQLATTWQAYLYFSIIALTVFVGRIYWRDYRKKNSKSQDIQKSR</sequence>
<feature type="transmembrane region" description="Helical" evidence="1">
    <location>
        <begin position="289"/>
        <end position="307"/>
    </location>
</feature>
<feature type="transmembrane region" description="Helical" evidence="1">
    <location>
        <begin position="167"/>
        <end position="189"/>
    </location>
</feature>
<keyword evidence="3" id="KW-1185">Reference proteome</keyword>
<feature type="transmembrane region" description="Helical" evidence="1">
    <location>
        <begin position="7"/>
        <end position="29"/>
    </location>
</feature>
<protein>
    <recommendedName>
        <fullName evidence="4">DUF3592 domain-containing protein</fullName>
    </recommendedName>
</protein>
<organism evidence="2 3">
    <name type="scientific">Sporosarcina saromensis</name>
    <dbReference type="NCBI Taxonomy" id="359365"/>
    <lineage>
        <taxon>Bacteria</taxon>
        <taxon>Bacillati</taxon>
        <taxon>Bacillota</taxon>
        <taxon>Bacilli</taxon>
        <taxon>Bacillales</taxon>
        <taxon>Caryophanaceae</taxon>
        <taxon>Sporosarcina</taxon>
    </lineage>
</organism>
<accession>A0ABU4G7V5</accession>
<dbReference type="Proteomes" id="UP001282284">
    <property type="component" value="Unassembled WGS sequence"/>
</dbReference>
<proteinExistence type="predicted"/>
<feature type="transmembrane region" description="Helical" evidence="1">
    <location>
        <begin position="112"/>
        <end position="134"/>
    </location>
</feature>
<keyword evidence="1" id="KW-0812">Transmembrane</keyword>
<evidence type="ECO:0008006" key="4">
    <source>
        <dbReference type="Google" id="ProtNLM"/>
    </source>
</evidence>
<keyword evidence="1" id="KW-1133">Transmembrane helix</keyword>